<evidence type="ECO:0000256" key="2">
    <source>
        <dbReference type="ARBA" id="ARBA00022679"/>
    </source>
</evidence>
<evidence type="ECO:0000259" key="4">
    <source>
        <dbReference type="Pfam" id="PF13649"/>
    </source>
</evidence>
<dbReference type="InterPro" id="IPR029063">
    <property type="entry name" value="SAM-dependent_MTases_sf"/>
</dbReference>
<dbReference type="GO" id="GO:0032259">
    <property type="term" value="P:methylation"/>
    <property type="evidence" value="ECO:0007669"/>
    <property type="project" value="UniProtKB-KW"/>
</dbReference>
<dbReference type="CDD" id="cd02440">
    <property type="entry name" value="AdoMet_MTases"/>
    <property type="match status" value="1"/>
</dbReference>
<dbReference type="SUPFAM" id="SSF53335">
    <property type="entry name" value="S-adenosyl-L-methionine-dependent methyltransferases"/>
    <property type="match status" value="1"/>
</dbReference>
<dbReference type="InterPro" id="IPR041698">
    <property type="entry name" value="Methyltransf_25"/>
</dbReference>
<evidence type="ECO:0000313" key="6">
    <source>
        <dbReference type="Proteomes" id="UP000587462"/>
    </source>
</evidence>
<dbReference type="GO" id="GO:0046498">
    <property type="term" value="P:S-adenosylhomocysteine metabolic process"/>
    <property type="evidence" value="ECO:0007669"/>
    <property type="project" value="TreeGrafter"/>
</dbReference>
<dbReference type="Proteomes" id="UP000587462">
    <property type="component" value="Unassembled WGS sequence"/>
</dbReference>
<protein>
    <submittedName>
        <fullName evidence="5">Class I SAM-dependent methyltransferase</fullName>
    </submittedName>
</protein>
<dbReference type="Gene3D" id="3.40.50.150">
    <property type="entry name" value="Vaccinia Virus protein VP39"/>
    <property type="match status" value="1"/>
</dbReference>
<dbReference type="PANTHER" id="PTHR16458">
    <property type="entry name" value="GLYCINE N-METHYLTRANSFERASE"/>
    <property type="match status" value="1"/>
</dbReference>
<dbReference type="AlphaFoldDB" id="A0A7Y7E8I0"/>
<dbReference type="Pfam" id="PF13649">
    <property type="entry name" value="Methyltransf_25"/>
    <property type="match status" value="1"/>
</dbReference>
<dbReference type="GO" id="GO:0005829">
    <property type="term" value="C:cytosol"/>
    <property type="evidence" value="ECO:0007669"/>
    <property type="project" value="TreeGrafter"/>
</dbReference>
<comment type="caution">
    <text evidence="5">The sequence shown here is derived from an EMBL/GenBank/DDBJ whole genome shotgun (WGS) entry which is preliminary data.</text>
</comment>
<dbReference type="GO" id="GO:0042802">
    <property type="term" value="F:identical protein binding"/>
    <property type="evidence" value="ECO:0007669"/>
    <property type="project" value="TreeGrafter"/>
</dbReference>
<dbReference type="GO" id="GO:1904047">
    <property type="term" value="F:S-adenosyl-L-methionine binding"/>
    <property type="evidence" value="ECO:0007669"/>
    <property type="project" value="TreeGrafter"/>
</dbReference>
<dbReference type="GO" id="GO:1901052">
    <property type="term" value="P:sarcosine metabolic process"/>
    <property type="evidence" value="ECO:0007669"/>
    <property type="project" value="TreeGrafter"/>
</dbReference>
<dbReference type="EMBL" id="JABBXF010000037">
    <property type="protein sequence ID" value="NVK79454.1"/>
    <property type="molecule type" value="Genomic_DNA"/>
</dbReference>
<evidence type="ECO:0000256" key="1">
    <source>
        <dbReference type="ARBA" id="ARBA00022603"/>
    </source>
</evidence>
<evidence type="ECO:0000313" key="5">
    <source>
        <dbReference type="EMBL" id="NVK79454.1"/>
    </source>
</evidence>
<accession>A0A7Y7E8I0</accession>
<dbReference type="PANTHER" id="PTHR16458:SF2">
    <property type="entry name" value="GLYCINE N-METHYLTRANSFERASE"/>
    <property type="match status" value="1"/>
</dbReference>
<dbReference type="GO" id="GO:0006111">
    <property type="term" value="P:regulation of gluconeogenesis"/>
    <property type="evidence" value="ECO:0007669"/>
    <property type="project" value="TreeGrafter"/>
</dbReference>
<reference evidence="5 6" key="1">
    <citation type="submission" date="2020-04" db="EMBL/GenBank/DDBJ databases">
        <title>Draft Genome Sequence of Streptomyces morookaense DSM 40503, an 8-azaguanine-producing strain.</title>
        <authorList>
            <person name="Qi J."/>
            <person name="Gao J.-M."/>
        </authorList>
    </citation>
    <scope>NUCLEOTIDE SEQUENCE [LARGE SCALE GENOMIC DNA]</scope>
    <source>
        <strain evidence="5 6">DSM 40503</strain>
    </source>
</reference>
<name>A0A7Y7E8I0_STRMO</name>
<evidence type="ECO:0000256" key="3">
    <source>
        <dbReference type="ARBA" id="ARBA00022691"/>
    </source>
</evidence>
<keyword evidence="2 5" id="KW-0808">Transferase</keyword>
<proteinExistence type="predicted"/>
<sequence>MVSPHDMYAGRGADIGLAEDYSWLLTPQWMTGDAFLQQNAAVLAEFPAGSSILDAACGVGVEVVALARTGFTVAASDASPGMVEQCRRRVADAGLNVPTEVACWRELPQTWQTRFDLVLCTGNSIVHAADEQEMISSLRGLRDVLAERGKLLVTSRNWEKLHAERQRLAVPSQLQRHGERQGLGIYLWSIPETWGAPHVAEIVILVFEGDAVVSRRHEITFQPFRHDELVDRMEQSGLSVVGDSYEADADWYSIIVQRADRSASRRWC</sequence>
<dbReference type="GO" id="GO:0051289">
    <property type="term" value="P:protein homotetramerization"/>
    <property type="evidence" value="ECO:0007669"/>
    <property type="project" value="TreeGrafter"/>
</dbReference>
<dbReference type="GO" id="GO:0046500">
    <property type="term" value="P:S-adenosylmethionine metabolic process"/>
    <property type="evidence" value="ECO:0007669"/>
    <property type="project" value="TreeGrafter"/>
</dbReference>
<organism evidence="5 6">
    <name type="scientific">Streptomyces morookaense</name>
    <name type="common">Streptoverticillium morookaense</name>
    <dbReference type="NCBI Taxonomy" id="1970"/>
    <lineage>
        <taxon>Bacteria</taxon>
        <taxon>Bacillati</taxon>
        <taxon>Actinomycetota</taxon>
        <taxon>Actinomycetes</taxon>
        <taxon>Kitasatosporales</taxon>
        <taxon>Streptomycetaceae</taxon>
        <taxon>Streptomyces</taxon>
    </lineage>
</organism>
<keyword evidence="1 5" id="KW-0489">Methyltransferase</keyword>
<dbReference type="InterPro" id="IPR014369">
    <property type="entry name" value="Gly/Sar_N_MeTrfase"/>
</dbReference>
<dbReference type="GO" id="GO:0006730">
    <property type="term" value="P:one-carbon metabolic process"/>
    <property type="evidence" value="ECO:0007669"/>
    <property type="project" value="TreeGrafter"/>
</dbReference>
<keyword evidence="3" id="KW-0949">S-adenosyl-L-methionine</keyword>
<dbReference type="GO" id="GO:0017174">
    <property type="term" value="F:glycine N-methyltransferase activity"/>
    <property type="evidence" value="ECO:0007669"/>
    <property type="project" value="InterPro"/>
</dbReference>
<feature type="domain" description="Methyltransferase" evidence="4">
    <location>
        <begin position="52"/>
        <end position="149"/>
    </location>
</feature>
<dbReference type="GO" id="GO:0016594">
    <property type="term" value="F:glycine binding"/>
    <property type="evidence" value="ECO:0007669"/>
    <property type="project" value="TreeGrafter"/>
</dbReference>
<keyword evidence="6" id="KW-1185">Reference proteome</keyword>
<gene>
    <name evidence="5" type="ORF">HG542_17510</name>
</gene>
<dbReference type="RefSeq" id="WP_171082484.1">
    <property type="nucleotide sequence ID" value="NZ_BNBU01000001.1"/>
</dbReference>